<dbReference type="Proteomes" id="UP000004263">
    <property type="component" value="Unassembled WGS sequence"/>
</dbReference>
<protein>
    <submittedName>
        <fullName evidence="12">Zinc ABC transporter, ATP-binding protein</fullName>
    </submittedName>
</protein>
<dbReference type="Pfam" id="PF00005">
    <property type="entry name" value="ABC_tran"/>
    <property type="match status" value="1"/>
</dbReference>
<dbReference type="InterPro" id="IPR027417">
    <property type="entry name" value="P-loop_NTPase"/>
</dbReference>
<evidence type="ECO:0000256" key="3">
    <source>
        <dbReference type="ARBA" id="ARBA00022519"/>
    </source>
</evidence>
<dbReference type="GO" id="GO:0016887">
    <property type="term" value="F:ATP hydrolysis activity"/>
    <property type="evidence" value="ECO:0007669"/>
    <property type="project" value="InterPro"/>
</dbReference>
<dbReference type="HOGENOM" id="CLU_000604_1_11_6"/>
<dbReference type="InterPro" id="IPR003593">
    <property type="entry name" value="AAA+_ATPase"/>
</dbReference>
<dbReference type="SMART" id="SM00382">
    <property type="entry name" value="AAA"/>
    <property type="match status" value="1"/>
</dbReference>
<comment type="caution">
    <text evidence="12">The sequence shown here is derived from an EMBL/GenBank/DDBJ whole genome shotgun (WGS) entry which is preliminary data.</text>
</comment>
<dbReference type="Gene3D" id="3.40.50.300">
    <property type="entry name" value="P-loop containing nucleotide triphosphate hydrolases"/>
    <property type="match status" value="1"/>
</dbReference>
<evidence type="ECO:0000256" key="9">
    <source>
        <dbReference type="ARBA" id="ARBA00023065"/>
    </source>
</evidence>
<gene>
    <name evidence="12" type="ORF">RED65_08379</name>
</gene>
<dbReference type="InterPro" id="IPR050153">
    <property type="entry name" value="Metal_Ion_Import_ABC"/>
</dbReference>
<dbReference type="EMBL" id="AAQH01000020">
    <property type="protein sequence ID" value="EAT11258.1"/>
    <property type="molecule type" value="Genomic_DNA"/>
</dbReference>
<dbReference type="SUPFAM" id="SSF52540">
    <property type="entry name" value="P-loop containing nucleoside triphosphate hydrolases"/>
    <property type="match status" value="1"/>
</dbReference>
<keyword evidence="6 12" id="KW-0067">ATP-binding</keyword>
<keyword evidence="1" id="KW-0813">Transport</keyword>
<evidence type="ECO:0000256" key="4">
    <source>
        <dbReference type="ARBA" id="ARBA00022741"/>
    </source>
</evidence>
<evidence type="ECO:0000313" key="13">
    <source>
        <dbReference type="Proteomes" id="UP000004263"/>
    </source>
</evidence>
<reference evidence="12 13" key="1">
    <citation type="submission" date="2006-03" db="EMBL/GenBank/DDBJ databases">
        <authorList>
            <person name="Pinhassi J."/>
            <person name="Pedros-Alio C."/>
            <person name="Ferriera S."/>
            <person name="Johnson J."/>
            <person name="Kravitz S."/>
            <person name="Halpern A."/>
            <person name="Remington K."/>
            <person name="Beeson K."/>
            <person name="Tran B."/>
            <person name="Rogers Y.-H."/>
            <person name="Friedman R."/>
            <person name="Venter J.C."/>
        </authorList>
    </citation>
    <scope>NUCLEOTIDE SEQUENCE [LARGE SCALE GENOMIC DNA]</scope>
    <source>
        <strain evidence="12 13">RED65</strain>
    </source>
</reference>
<dbReference type="OrthoDB" id="9780942at2"/>
<name>Q1MZ75_9GAMM</name>
<keyword evidence="2" id="KW-1003">Cell membrane</keyword>
<dbReference type="GO" id="GO:0005524">
    <property type="term" value="F:ATP binding"/>
    <property type="evidence" value="ECO:0007669"/>
    <property type="project" value="UniProtKB-KW"/>
</dbReference>
<evidence type="ECO:0000256" key="1">
    <source>
        <dbReference type="ARBA" id="ARBA00022448"/>
    </source>
</evidence>
<dbReference type="PROSITE" id="PS50893">
    <property type="entry name" value="ABC_TRANSPORTER_2"/>
    <property type="match status" value="1"/>
</dbReference>
<dbReference type="GO" id="GO:0010043">
    <property type="term" value="P:response to zinc ion"/>
    <property type="evidence" value="ECO:0007669"/>
    <property type="project" value="TreeGrafter"/>
</dbReference>
<keyword evidence="13" id="KW-1185">Reference proteome</keyword>
<keyword evidence="9" id="KW-0406">Ion transport</keyword>
<feature type="domain" description="ABC transporter" evidence="11">
    <location>
        <begin position="3"/>
        <end position="218"/>
    </location>
</feature>
<evidence type="ECO:0000256" key="7">
    <source>
        <dbReference type="ARBA" id="ARBA00022906"/>
    </source>
</evidence>
<evidence type="ECO:0000256" key="5">
    <source>
        <dbReference type="ARBA" id="ARBA00022833"/>
    </source>
</evidence>
<keyword evidence="4" id="KW-0547">Nucleotide-binding</keyword>
<evidence type="ECO:0000256" key="10">
    <source>
        <dbReference type="ARBA" id="ARBA00023136"/>
    </source>
</evidence>
<evidence type="ECO:0000256" key="8">
    <source>
        <dbReference type="ARBA" id="ARBA00022967"/>
    </source>
</evidence>
<keyword evidence="7" id="KW-0864">Zinc transport</keyword>
<keyword evidence="8" id="KW-1278">Translocase</keyword>
<keyword evidence="10" id="KW-0472">Membrane</keyword>
<sequence>MLIQMRNLAFVRQGRTILENIDLTIKRGEIVTLIGPNGAGKSTLLKIALGLLAPSSGSRQAIANIRIGYMPQKLSLPETLPLTVKDFLKLAKSYEKSQLQHVVHRLKIDHLLKTPMQRLSGGELQRTLLARALLCKPELLVLDEPVQGLDVSGQSELYHLIHNLREELDCGVLMVSHDLHLVMANTDKVICLNGHVCCEGHPQTIQQDPSYLELFGRAMPAHLAPYTHHHDHTHDAHCSHGLNGNTEEKH</sequence>
<accession>Q1MZ75</accession>
<evidence type="ECO:0000259" key="11">
    <source>
        <dbReference type="PROSITE" id="PS50893"/>
    </source>
</evidence>
<dbReference type="GO" id="GO:0006829">
    <property type="term" value="P:zinc ion transport"/>
    <property type="evidence" value="ECO:0007669"/>
    <property type="project" value="UniProtKB-KW"/>
</dbReference>
<dbReference type="NCBIfam" id="NF007090">
    <property type="entry name" value="PRK09544.1"/>
    <property type="match status" value="1"/>
</dbReference>
<evidence type="ECO:0000256" key="6">
    <source>
        <dbReference type="ARBA" id="ARBA00022840"/>
    </source>
</evidence>
<dbReference type="PANTHER" id="PTHR42734">
    <property type="entry name" value="METAL TRANSPORT SYSTEM ATP-BINDING PROTEIN TM_0124-RELATED"/>
    <property type="match status" value="1"/>
</dbReference>
<evidence type="ECO:0000313" key="12">
    <source>
        <dbReference type="EMBL" id="EAT11258.1"/>
    </source>
</evidence>
<dbReference type="FunFam" id="3.40.50.300:FF:000392">
    <property type="entry name" value="Zinc import ATP-binding protein ZnuC"/>
    <property type="match status" value="1"/>
</dbReference>
<dbReference type="RefSeq" id="WP_007019225.1">
    <property type="nucleotide sequence ID" value="NZ_CH724122.1"/>
</dbReference>
<evidence type="ECO:0000256" key="2">
    <source>
        <dbReference type="ARBA" id="ARBA00022475"/>
    </source>
</evidence>
<keyword evidence="3" id="KW-0997">Cell inner membrane</keyword>
<dbReference type="InterPro" id="IPR003439">
    <property type="entry name" value="ABC_transporter-like_ATP-bd"/>
</dbReference>
<proteinExistence type="predicted"/>
<dbReference type="PANTHER" id="PTHR42734:SF9">
    <property type="entry name" value="ZINC IMPORT ATP-BINDING PROTEIN ZNUC"/>
    <property type="match status" value="1"/>
</dbReference>
<organism evidence="12 13">
    <name type="scientific">Bermanella marisrubri</name>
    <dbReference type="NCBI Taxonomy" id="207949"/>
    <lineage>
        <taxon>Bacteria</taxon>
        <taxon>Pseudomonadati</taxon>
        <taxon>Pseudomonadota</taxon>
        <taxon>Gammaproteobacteria</taxon>
        <taxon>Oceanospirillales</taxon>
        <taxon>Oceanospirillaceae</taxon>
        <taxon>Bermanella</taxon>
    </lineage>
</organism>
<dbReference type="AlphaFoldDB" id="Q1MZ75"/>
<keyword evidence="5" id="KW-0862">Zinc</keyword>
<dbReference type="STRING" id="207949.RED65_08379"/>